<dbReference type="EC" id="2.5.1.61" evidence="6"/>
<comment type="function">
    <text evidence="1 6">Tetrapolymerization of the monopyrrole PBG into the hydroxymethylbilane pre-uroporphyrinogen in several discrete steps.</text>
</comment>
<comment type="cofactor">
    <cofactor evidence="6">
        <name>dipyrromethane</name>
        <dbReference type="ChEBI" id="CHEBI:60342"/>
    </cofactor>
    <text evidence="6">Binds 1 dipyrromethane group covalently.</text>
</comment>
<dbReference type="HAMAP" id="MF_00260">
    <property type="entry name" value="Porphobil_deam"/>
    <property type="match status" value="1"/>
</dbReference>
<dbReference type="Pfam" id="PF03900">
    <property type="entry name" value="Porphobil_deamC"/>
    <property type="match status" value="1"/>
</dbReference>
<keyword evidence="3 6" id="KW-0808">Transferase</keyword>
<dbReference type="Pfam" id="PF01379">
    <property type="entry name" value="Porphobil_deam"/>
    <property type="match status" value="1"/>
</dbReference>
<evidence type="ECO:0000256" key="2">
    <source>
        <dbReference type="ARBA" id="ARBA00005638"/>
    </source>
</evidence>
<reference evidence="9 10" key="1">
    <citation type="submission" date="2018-08" db="EMBL/GenBank/DDBJ databases">
        <title>Draft genome sequence of Psychrilyobacter sp. strain SD5 isolated from Black Sea water.</title>
        <authorList>
            <person name="Yadav S."/>
            <person name="Villanueva L."/>
            <person name="Damste J.S.S."/>
        </authorList>
    </citation>
    <scope>NUCLEOTIDE SEQUENCE [LARGE SCALE GENOMIC DNA]</scope>
    <source>
        <strain evidence="9 10">SD5</strain>
    </source>
</reference>
<evidence type="ECO:0000259" key="7">
    <source>
        <dbReference type="Pfam" id="PF01379"/>
    </source>
</evidence>
<dbReference type="PIRSF" id="PIRSF001438">
    <property type="entry name" value="4pyrrol_synth_OHMeBilane_synth"/>
    <property type="match status" value="1"/>
</dbReference>
<feature type="domain" description="Porphobilinogen deaminase N-terminal" evidence="7">
    <location>
        <begin position="5"/>
        <end position="214"/>
    </location>
</feature>
<protein>
    <recommendedName>
        <fullName evidence="6">Porphobilinogen deaminase</fullName>
        <shortName evidence="6">PBG</shortName>
        <ecNumber evidence="6">2.5.1.61</ecNumber>
    </recommendedName>
    <alternativeName>
        <fullName evidence="6">Hydroxymethylbilane synthase</fullName>
        <shortName evidence="6">HMBS</shortName>
    </alternativeName>
    <alternativeName>
        <fullName evidence="6">Pre-uroporphyrinogen synthase</fullName>
    </alternativeName>
</protein>
<comment type="subunit">
    <text evidence="6">Monomer.</text>
</comment>
<dbReference type="RefSeq" id="WP_114641828.1">
    <property type="nucleotide sequence ID" value="NZ_JAACIO010000006.1"/>
</dbReference>
<comment type="caution">
    <text evidence="9">The sequence shown here is derived from an EMBL/GenBank/DDBJ whole genome shotgun (WGS) entry which is preliminary data.</text>
</comment>
<evidence type="ECO:0000256" key="1">
    <source>
        <dbReference type="ARBA" id="ARBA00002869"/>
    </source>
</evidence>
<evidence type="ECO:0000259" key="8">
    <source>
        <dbReference type="Pfam" id="PF03900"/>
    </source>
</evidence>
<dbReference type="PRINTS" id="PR00151">
    <property type="entry name" value="PORPHBDMNASE"/>
</dbReference>
<dbReference type="PANTHER" id="PTHR11557">
    <property type="entry name" value="PORPHOBILINOGEN DEAMINASE"/>
    <property type="match status" value="1"/>
</dbReference>
<dbReference type="SUPFAM" id="SSF53850">
    <property type="entry name" value="Periplasmic binding protein-like II"/>
    <property type="match status" value="1"/>
</dbReference>
<feature type="modified residue" description="S-(dipyrrolylmethanemethyl)cysteine" evidence="6">
    <location>
        <position position="243"/>
    </location>
</feature>
<dbReference type="GO" id="GO:0004418">
    <property type="term" value="F:hydroxymethylbilane synthase activity"/>
    <property type="evidence" value="ECO:0007669"/>
    <property type="project" value="UniProtKB-EC"/>
</dbReference>
<dbReference type="InterPro" id="IPR022417">
    <property type="entry name" value="Porphobilin_deaminase_N"/>
</dbReference>
<dbReference type="EMBL" id="QUAJ01000007">
    <property type="protein sequence ID" value="REI41831.1"/>
    <property type="molecule type" value="Genomic_DNA"/>
</dbReference>
<dbReference type="Proteomes" id="UP000263486">
    <property type="component" value="Unassembled WGS sequence"/>
</dbReference>
<dbReference type="InterPro" id="IPR000860">
    <property type="entry name" value="HemC"/>
</dbReference>
<keyword evidence="4 6" id="KW-0627">Porphyrin biosynthesis</keyword>
<comment type="miscellaneous">
    <text evidence="6">The porphobilinogen subunits are added to the dipyrromethane group.</text>
</comment>
<accession>A0ABX9KI40</accession>
<evidence type="ECO:0000256" key="3">
    <source>
        <dbReference type="ARBA" id="ARBA00022679"/>
    </source>
</evidence>
<dbReference type="InterPro" id="IPR036803">
    <property type="entry name" value="Porphobilinogen_deaminase_C_sf"/>
</dbReference>
<sequence length="299" mass="32924">MQKQIIIGTRASILAVAQAELTKKKLLEIDNSLDVVIKKIITSGDKDQRTNWNKDNKSLKDMFVKEIEKALLEGEIHLAVHSMKDMPECPPEGLVTGAIPLREDNRDIMISKSGASLMELPAGSVIGTSSLRRVESIRDLRPDLVIEPIRGNIHTRIEKLKNENFDGIILAYAGLKRVGLAHLATEIFEIDRIMPAPGQGALCIQCNGNDTSTMELLSKMNHLETSIVIEAEREFSKIFGGGCTTPMGCHGTLTGDKLTLEGMYYTKDKIYKGKVTGCKSNSKNAAHELADVIRRQING</sequence>
<proteinExistence type="inferred from homology"/>
<comment type="catalytic activity">
    <reaction evidence="5 6">
        <text>4 porphobilinogen + H2O = hydroxymethylbilane + 4 NH4(+)</text>
        <dbReference type="Rhea" id="RHEA:13185"/>
        <dbReference type="ChEBI" id="CHEBI:15377"/>
        <dbReference type="ChEBI" id="CHEBI:28938"/>
        <dbReference type="ChEBI" id="CHEBI:57845"/>
        <dbReference type="ChEBI" id="CHEBI:58126"/>
        <dbReference type="EC" id="2.5.1.61"/>
    </reaction>
</comment>
<dbReference type="Gene3D" id="3.30.160.40">
    <property type="entry name" value="Porphobilinogen deaminase, C-terminal domain"/>
    <property type="match status" value="1"/>
</dbReference>
<feature type="domain" description="Porphobilinogen deaminase C-terminal" evidence="8">
    <location>
        <begin position="229"/>
        <end position="286"/>
    </location>
</feature>
<gene>
    <name evidence="6 9" type="primary">hemC</name>
    <name evidence="9" type="ORF">DYH56_05305</name>
</gene>
<organism evidence="9 10">
    <name type="scientific">Psychrilyobacter piezotolerans</name>
    <dbReference type="NCBI Taxonomy" id="2293438"/>
    <lineage>
        <taxon>Bacteria</taxon>
        <taxon>Fusobacteriati</taxon>
        <taxon>Fusobacteriota</taxon>
        <taxon>Fusobacteriia</taxon>
        <taxon>Fusobacteriales</taxon>
        <taxon>Fusobacteriaceae</taxon>
        <taxon>Psychrilyobacter</taxon>
    </lineage>
</organism>
<name>A0ABX9KI40_9FUSO</name>
<evidence type="ECO:0000256" key="6">
    <source>
        <dbReference type="HAMAP-Rule" id="MF_00260"/>
    </source>
</evidence>
<dbReference type="PANTHER" id="PTHR11557:SF0">
    <property type="entry name" value="PORPHOBILINOGEN DEAMINASE"/>
    <property type="match status" value="1"/>
</dbReference>
<dbReference type="Gene3D" id="3.40.190.10">
    <property type="entry name" value="Periplasmic binding protein-like II"/>
    <property type="match status" value="2"/>
</dbReference>
<evidence type="ECO:0000313" key="10">
    <source>
        <dbReference type="Proteomes" id="UP000263486"/>
    </source>
</evidence>
<dbReference type="SUPFAM" id="SSF54782">
    <property type="entry name" value="Porphobilinogen deaminase (hydroxymethylbilane synthase), C-terminal domain"/>
    <property type="match status" value="1"/>
</dbReference>
<dbReference type="PROSITE" id="PS00533">
    <property type="entry name" value="PORPHOBILINOGEN_DEAM"/>
    <property type="match status" value="1"/>
</dbReference>
<evidence type="ECO:0000256" key="5">
    <source>
        <dbReference type="ARBA" id="ARBA00048169"/>
    </source>
</evidence>
<keyword evidence="10" id="KW-1185">Reference proteome</keyword>
<dbReference type="InterPro" id="IPR022418">
    <property type="entry name" value="Porphobilinogen_deaminase_C"/>
</dbReference>
<dbReference type="NCBIfam" id="TIGR00212">
    <property type="entry name" value="hemC"/>
    <property type="match status" value="1"/>
</dbReference>
<evidence type="ECO:0000256" key="4">
    <source>
        <dbReference type="ARBA" id="ARBA00023244"/>
    </source>
</evidence>
<dbReference type="InterPro" id="IPR022419">
    <property type="entry name" value="Porphobilin_deaminase_cofac_BS"/>
</dbReference>
<comment type="similarity">
    <text evidence="2 6">Belongs to the HMBS family.</text>
</comment>
<evidence type="ECO:0000313" key="9">
    <source>
        <dbReference type="EMBL" id="REI41831.1"/>
    </source>
</evidence>